<evidence type="ECO:0000313" key="2">
    <source>
        <dbReference type="Proteomes" id="UP000701801"/>
    </source>
</evidence>
<accession>A0A9N9Q133</accession>
<proteinExistence type="predicted"/>
<reference evidence="1" key="1">
    <citation type="submission" date="2021-07" db="EMBL/GenBank/DDBJ databases">
        <authorList>
            <person name="Durling M."/>
        </authorList>
    </citation>
    <scope>NUCLEOTIDE SEQUENCE</scope>
</reference>
<evidence type="ECO:0000313" key="1">
    <source>
        <dbReference type="EMBL" id="CAG8975660.1"/>
    </source>
</evidence>
<dbReference type="AlphaFoldDB" id="A0A9N9Q133"/>
<protein>
    <submittedName>
        <fullName evidence="1">Uncharacterized protein</fullName>
    </submittedName>
</protein>
<comment type="caution">
    <text evidence="1">The sequence shown here is derived from an EMBL/GenBank/DDBJ whole genome shotgun (WGS) entry which is preliminary data.</text>
</comment>
<sequence length="246" mass="28301">MTIERYPLDAEHGGVDPLYFGKVSEHDSSRYIIATPFDEGQRVKNEYLACLGCGNGEAHCCVLLSWLEVGSQYARVRSDKLLTIPCQMKHAVDALREVFIQQKPMFPEHFDSHRVSTIVFPGTNTQTLEIISRTPGVRCHSETRTLELDMILETDAEQNHKRKIQLAFKSTHYANLQIWDDMILTIEICEAGCNFQLDSDNPVVIENNGKRLIRGESRVEISPESKIYQGKIVKLVIFRYYRYRMD</sequence>
<organism evidence="1 2">
    <name type="scientific">Hymenoscyphus albidus</name>
    <dbReference type="NCBI Taxonomy" id="595503"/>
    <lineage>
        <taxon>Eukaryota</taxon>
        <taxon>Fungi</taxon>
        <taxon>Dikarya</taxon>
        <taxon>Ascomycota</taxon>
        <taxon>Pezizomycotina</taxon>
        <taxon>Leotiomycetes</taxon>
        <taxon>Helotiales</taxon>
        <taxon>Helotiaceae</taxon>
        <taxon>Hymenoscyphus</taxon>
    </lineage>
</organism>
<name>A0A9N9Q133_9HELO</name>
<gene>
    <name evidence="1" type="ORF">HYALB_00012318</name>
</gene>
<dbReference type="EMBL" id="CAJVRM010000146">
    <property type="protein sequence ID" value="CAG8975660.1"/>
    <property type="molecule type" value="Genomic_DNA"/>
</dbReference>
<dbReference type="Proteomes" id="UP000701801">
    <property type="component" value="Unassembled WGS sequence"/>
</dbReference>
<keyword evidence="2" id="KW-1185">Reference proteome</keyword>